<dbReference type="GO" id="GO:0005737">
    <property type="term" value="C:cytoplasm"/>
    <property type="evidence" value="ECO:0007669"/>
    <property type="project" value="UniProtKB-SubCell"/>
</dbReference>
<comment type="subcellular location">
    <subcellularLocation>
        <location evidence="2">Cytoplasm</location>
    </subcellularLocation>
    <subcellularLocation>
        <location evidence="1">Nucleus</location>
    </subcellularLocation>
</comment>
<keyword evidence="7" id="KW-0539">Nucleus</keyword>
<dbReference type="Proteomes" id="UP000092666">
    <property type="component" value="Unassembled WGS sequence"/>
</dbReference>
<dbReference type="GO" id="GO:0008380">
    <property type="term" value="P:RNA splicing"/>
    <property type="evidence" value="ECO:0007669"/>
    <property type="project" value="UniProtKB-KW"/>
</dbReference>
<dbReference type="OrthoDB" id="547031at2759"/>
<evidence type="ECO:0000256" key="6">
    <source>
        <dbReference type="ARBA" id="ARBA00023187"/>
    </source>
</evidence>
<evidence type="ECO:0000256" key="3">
    <source>
        <dbReference type="ARBA" id="ARBA00008726"/>
    </source>
</evidence>
<name>A0A1B9GHV7_9TREE</name>
<feature type="region of interest" description="Disordered" evidence="9">
    <location>
        <begin position="224"/>
        <end position="279"/>
    </location>
</feature>
<evidence type="ECO:0000256" key="9">
    <source>
        <dbReference type="SAM" id="MobiDB-lite"/>
    </source>
</evidence>
<dbReference type="STRING" id="1296120.A0A1B9GHV7"/>
<evidence type="ECO:0000313" key="11">
    <source>
        <dbReference type="EMBL" id="OCF30563.1"/>
    </source>
</evidence>
<keyword evidence="6" id="KW-0508">mRNA splicing</keyword>
<gene>
    <name evidence="11" type="ORF">I316_07764</name>
</gene>
<feature type="compositionally biased region" description="Basic and acidic residues" evidence="9">
    <location>
        <begin position="253"/>
        <end position="268"/>
    </location>
</feature>
<evidence type="ECO:0000259" key="10">
    <source>
        <dbReference type="Pfam" id="PF22782"/>
    </source>
</evidence>
<evidence type="ECO:0000256" key="2">
    <source>
        <dbReference type="ARBA" id="ARBA00004496"/>
    </source>
</evidence>
<proteinExistence type="inferred from homology"/>
<dbReference type="Pfam" id="PF22782">
    <property type="entry name" value="SDE2"/>
    <property type="match status" value="1"/>
</dbReference>
<dbReference type="InterPro" id="IPR053822">
    <property type="entry name" value="SDE2-like_dom"/>
</dbReference>
<protein>
    <recommendedName>
        <fullName evidence="10">SDE2-like domain-containing protein</fullName>
    </recommendedName>
</protein>
<feature type="domain" description="SDE2-like" evidence="10">
    <location>
        <begin position="83"/>
        <end position="224"/>
    </location>
</feature>
<dbReference type="EMBL" id="KV700146">
    <property type="protein sequence ID" value="OCF30563.1"/>
    <property type="molecule type" value="Genomic_DNA"/>
</dbReference>
<accession>A0A1B9GHV7</accession>
<dbReference type="PANTHER" id="PTHR12786:SF1">
    <property type="entry name" value="SPLICING REGULATOR SDE2"/>
    <property type="match status" value="1"/>
</dbReference>
<feature type="compositionally biased region" description="Pro residues" evidence="9">
    <location>
        <begin position="270"/>
        <end position="279"/>
    </location>
</feature>
<dbReference type="GO" id="GO:0006397">
    <property type="term" value="P:mRNA processing"/>
    <property type="evidence" value="ECO:0007669"/>
    <property type="project" value="UniProtKB-KW"/>
</dbReference>
<feature type="region of interest" description="Disordered" evidence="9">
    <location>
        <begin position="156"/>
        <end position="186"/>
    </location>
</feature>
<reference evidence="11 12" key="1">
    <citation type="submission" date="2013-07" db="EMBL/GenBank/DDBJ databases">
        <title>The Genome Sequence of Cryptococcus heveanensis BCC8398.</title>
        <authorList>
            <consortium name="The Broad Institute Genome Sequencing Platform"/>
            <person name="Cuomo C."/>
            <person name="Litvintseva A."/>
            <person name="Chen Y."/>
            <person name="Heitman J."/>
            <person name="Sun S."/>
            <person name="Springer D."/>
            <person name="Dromer F."/>
            <person name="Young S.K."/>
            <person name="Zeng Q."/>
            <person name="Gargeya S."/>
            <person name="Fitzgerald M."/>
            <person name="Abouelleil A."/>
            <person name="Alvarado L."/>
            <person name="Berlin A.M."/>
            <person name="Chapman S.B."/>
            <person name="Dewar J."/>
            <person name="Goldberg J."/>
            <person name="Griggs A."/>
            <person name="Gujja S."/>
            <person name="Hansen M."/>
            <person name="Howarth C."/>
            <person name="Imamovic A."/>
            <person name="Larimer J."/>
            <person name="McCowan C."/>
            <person name="Murphy C."/>
            <person name="Pearson M."/>
            <person name="Priest M."/>
            <person name="Roberts A."/>
            <person name="Saif S."/>
            <person name="Shea T."/>
            <person name="Sykes S."/>
            <person name="Wortman J."/>
            <person name="Nusbaum C."/>
            <person name="Birren B."/>
        </authorList>
    </citation>
    <scope>NUCLEOTIDE SEQUENCE [LARGE SCALE GENOMIC DNA]</scope>
    <source>
        <strain evidence="11 12">BCC8398</strain>
    </source>
</reference>
<evidence type="ECO:0000256" key="8">
    <source>
        <dbReference type="ARBA" id="ARBA00023306"/>
    </source>
</evidence>
<dbReference type="PANTHER" id="PTHR12786">
    <property type="entry name" value="SPLICING FACTOR SF3A-RELATED"/>
    <property type="match status" value="1"/>
</dbReference>
<comment type="similarity">
    <text evidence="3">Belongs to the SDE2 family.</text>
</comment>
<keyword evidence="4" id="KW-0963">Cytoplasm</keyword>
<evidence type="ECO:0000256" key="4">
    <source>
        <dbReference type="ARBA" id="ARBA00022490"/>
    </source>
</evidence>
<dbReference type="AlphaFoldDB" id="A0A1B9GHV7"/>
<evidence type="ECO:0000256" key="5">
    <source>
        <dbReference type="ARBA" id="ARBA00022664"/>
    </source>
</evidence>
<evidence type="ECO:0000313" key="12">
    <source>
        <dbReference type="Proteomes" id="UP000092666"/>
    </source>
</evidence>
<dbReference type="GO" id="GO:0005634">
    <property type="term" value="C:nucleus"/>
    <property type="evidence" value="ECO:0007669"/>
    <property type="project" value="UniProtKB-SubCell"/>
</dbReference>
<evidence type="ECO:0000256" key="7">
    <source>
        <dbReference type="ARBA" id="ARBA00023242"/>
    </source>
</evidence>
<organism evidence="11 12">
    <name type="scientific">Kwoniella heveanensis BCC8398</name>
    <dbReference type="NCBI Taxonomy" id="1296120"/>
    <lineage>
        <taxon>Eukaryota</taxon>
        <taxon>Fungi</taxon>
        <taxon>Dikarya</taxon>
        <taxon>Basidiomycota</taxon>
        <taxon>Agaricomycotina</taxon>
        <taxon>Tremellomycetes</taxon>
        <taxon>Tremellales</taxon>
        <taxon>Cryptococcaceae</taxon>
        <taxon>Kwoniella</taxon>
    </lineage>
</organism>
<keyword evidence="8" id="KW-0131">Cell cycle</keyword>
<keyword evidence="12" id="KW-1185">Reference proteome</keyword>
<reference evidence="12" key="2">
    <citation type="submission" date="2013-12" db="EMBL/GenBank/DDBJ databases">
        <title>Evolution of pathogenesis and genome organization in the Tremellales.</title>
        <authorList>
            <person name="Cuomo C."/>
            <person name="Litvintseva A."/>
            <person name="Heitman J."/>
            <person name="Chen Y."/>
            <person name="Sun S."/>
            <person name="Springer D."/>
            <person name="Dromer F."/>
            <person name="Young S."/>
            <person name="Zeng Q."/>
            <person name="Chapman S."/>
            <person name="Gujja S."/>
            <person name="Saif S."/>
            <person name="Birren B."/>
        </authorList>
    </citation>
    <scope>NUCLEOTIDE SEQUENCE [LARGE SCALE GENOMIC DNA]</scope>
    <source>
        <strain evidence="12">BCC8398</strain>
    </source>
</reference>
<keyword evidence="5" id="KW-0507">mRNA processing</keyword>
<dbReference type="InterPro" id="IPR051421">
    <property type="entry name" value="RNA_Proc_DNA_Dmg_Regulator"/>
</dbReference>
<feature type="compositionally biased region" description="Low complexity" evidence="9">
    <location>
        <begin position="238"/>
        <end position="250"/>
    </location>
</feature>
<sequence length="279" mass="30306">MMYQTVYLTLPSPLPRETYHLPLSTPLSSLPVPYGLAYQDTYLRTRSSGPLSPLTTLSSLVNQRNATSSAHPIELEVCARLKGGKGGFGSQLRAAGGRMSTGKATNVDSCRDLSGRRLGTIKEAQRQAELLESEATLRAQTQAANKAKLEALERKLGITPSEASGSGLRRSPEEQDGDGAVEGGKRRVEDVDLEDLARKKYKFEDNKFLEESREINENIRSAVNKSLLLKKKKKPVKSDASSTAPSTTSAQIQKDKVETAKKAEKDKLAMPPPPVANIA</sequence>
<evidence type="ECO:0000256" key="1">
    <source>
        <dbReference type="ARBA" id="ARBA00004123"/>
    </source>
</evidence>